<gene>
    <name evidence="1" type="ORF">GHA01_24680</name>
</gene>
<sequence length="183" mass="20486">MGKFLSTVDVLNQIESNTKIFTNNQVQICVDLERIIDELNPVNLPYAVIVNKSGDFESVSSLNSYTGILETEISVFVVLDTNKDLTGAKAQITTTDVRIDLSSCLGGWVPSTNATTPMMGPSWDFAYMSGSRVIYEYKFSITEQVNPEDGYCEEYDDLTEIDITGEYYKNDKLISEQEVIITK</sequence>
<protein>
    <submittedName>
        <fullName evidence="1">Uncharacterized protein</fullName>
    </submittedName>
</protein>
<name>A0ABQ0SGV7_NOVHA</name>
<dbReference type="EMBL" id="BJNN01000127">
    <property type="protein sequence ID" value="GEC64619.1"/>
    <property type="molecule type" value="Genomic_DNA"/>
</dbReference>
<evidence type="ECO:0000313" key="2">
    <source>
        <dbReference type="Proteomes" id="UP000319478"/>
    </source>
</evidence>
<reference evidence="1 2" key="1">
    <citation type="submission" date="2019-06" db="EMBL/GenBank/DDBJ databases">
        <title>Whole genome shotgun sequence of Komagataeibacter hansenii NBRC 14820.</title>
        <authorList>
            <person name="Hosoyama A."/>
            <person name="Uohara A."/>
            <person name="Ohji S."/>
            <person name="Ichikawa N."/>
        </authorList>
    </citation>
    <scope>NUCLEOTIDE SEQUENCE [LARGE SCALE GENOMIC DNA]</scope>
    <source>
        <strain evidence="1 2">NBRC 14820</strain>
    </source>
</reference>
<accession>A0ABQ0SGV7</accession>
<evidence type="ECO:0000313" key="1">
    <source>
        <dbReference type="EMBL" id="GEC64619.1"/>
    </source>
</evidence>
<organism evidence="1 2">
    <name type="scientific">Novacetimonas hansenii</name>
    <name type="common">Komagataeibacter hansenii</name>
    <dbReference type="NCBI Taxonomy" id="436"/>
    <lineage>
        <taxon>Bacteria</taxon>
        <taxon>Pseudomonadati</taxon>
        <taxon>Pseudomonadota</taxon>
        <taxon>Alphaproteobacteria</taxon>
        <taxon>Acetobacterales</taxon>
        <taxon>Acetobacteraceae</taxon>
        <taxon>Novacetimonas</taxon>
    </lineage>
</organism>
<comment type="caution">
    <text evidence="1">The sequence shown here is derived from an EMBL/GenBank/DDBJ whole genome shotgun (WGS) entry which is preliminary data.</text>
</comment>
<dbReference type="RefSeq" id="WP_141312943.1">
    <property type="nucleotide sequence ID" value="NZ_BJNN01000127.1"/>
</dbReference>
<proteinExistence type="predicted"/>
<dbReference type="Proteomes" id="UP000319478">
    <property type="component" value="Unassembled WGS sequence"/>
</dbReference>
<keyword evidence="2" id="KW-1185">Reference proteome</keyword>